<evidence type="ECO:0000313" key="2">
    <source>
        <dbReference type="Proteomes" id="UP001066276"/>
    </source>
</evidence>
<gene>
    <name evidence="1" type="ORF">NDU88_001712</name>
</gene>
<sequence>MAAYNDQLGDEYYVDDTVGSFEQDLLYALDAGVRHKDLLYALDAGVRHTVNQTLAHAIRSIKYHLIGFAEQQGWMAPS</sequence>
<accession>A0AAV7Q4H0</accession>
<organism evidence="1 2">
    <name type="scientific">Pleurodeles waltl</name>
    <name type="common">Iberian ribbed newt</name>
    <dbReference type="NCBI Taxonomy" id="8319"/>
    <lineage>
        <taxon>Eukaryota</taxon>
        <taxon>Metazoa</taxon>
        <taxon>Chordata</taxon>
        <taxon>Craniata</taxon>
        <taxon>Vertebrata</taxon>
        <taxon>Euteleostomi</taxon>
        <taxon>Amphibia</taxon>
        <taxon>Batrachia</taxon>
        <taxon>Caudata</taxon>
        <taxon>Salamandroidea</taxon>
        <taxon>Salamandridae</taxon>
        <taxon>Pleurodelinae</taxon>
        <taxon>Pleurodeles</taxon>
    </lineage>
</organism>
<evidence type="ECO:0000313" key="1">
    <source>
        <dbReference type="EMBL" id="KAJ1135271.1"/>
    </source>
</evidence>
<comment type="caution">
    <text evidence="1">The sequence shown here is derived from an EMBL/GenBank/DDBJ whole genome shotgun (WGS) entry which is preliminary data.</text>
</comment>
<name>A0AAV7Q4H0_PLEWA</name>
<keyword evidence="2" id="KW-1185">Reference proteome</keyword>
<protein>
    <submittedName>
        <fullName evidence="1">Uncharacterized protein</fullName>
    </submittedName>
</protein>
<dbReference type="AlphaFoldDB" id="A0AAV7Q4H0"/>
<proteinExistence type="predicted"/>
<reference evidence="1" key="1">
    <citation type="journal article" date="2022" name="bioRxiv">
        <title>Sequencing and chromosome-scale assembly of the giantPleurodeles waltlgenome.</title>
        <authorList>
            <person name="Brown T."/>
            <person name="Elewa A."/>
            <person name="Iarovenko S."/>
            <person name="Subramanian E."/>
            <person name="Araus A.J."/>
            <person name="Petzold A."/>
            <person name="Susuki M."/>
            <person name="Suzuki K.-i.T."/>
            <person name="Hayashi T."/>
            <person name="Toyoda A."/>
            <person name="Oliveira C."/>
            <person name="Osipova E."/>
            <person name="Leigh N.D."/>
            <person name="Simon A."/>
            <person name="Yun M.H."/>
        </authorList>
    </citation>
    <scope>NUCLEOTIDE SEQUENCE</scope>
    <source>
        <strain evidence="1">20211129_DDA</strain>
        <tissue evidence="1">Liver</tissue>
    </source>
</reference>
<dbReference type="EMBL" id="JANPWB010000010">
    <property type="protein sequence ID" value="KAJ1135271.1"/>
    <property type="molecule type" value="Genomic_DNA"/>
</dbReference>
<dbReference type="Proteomes" id="UP001066276">
    <property type="component" value="Chromosome 6"/>
</dbReference>